<comment type="caution">
    <text evidence="1">The sequence shown here is derived from an EMBL/GenBank/DDBJ whole genome shotgun (WGS) entry which is preliminary data.</text>
</comment>
<name>A0A9D1P7W8_9FIRM</name>
<organism evidence="1 2">
    <name type="scientific">Candidatus Ornithocaccomicrobium faecavium</name>
    <dbReference type="NCBI Taxonomy" id="2840890"/>
    <lineage>
        <taxon>Bacteria</taxon>
        <taxon>Bacillati</taxon>
        <taxon>Bacillota</taxon>
        <taxon>Clostridia</taxon>
        <taxon>Candidatus Ornithocaccomicrobium</taxon>
    </lineage>
</organism>
<evidence type="ECO:0000313" key="2">
    <source>
        <dbReference type="Proteomes" id="UP000886884"/>
    </source>
</evidence>
<reference evidence="1" key="2">
    <citation type="journal article" date="2021" name="PeerJ">
        <title>Extensive microbial diversity within the chicken gut microbiome revealed by metagenomics and culture.</title>
        <authorList>
            <person name="Gilroy R."/>
            <person name="Ravi A."/>
            <person name="Getino M."/>
            <person name="Pursley I."/>
            <person name="Horton D.L."/>
            <person name="Alikhan N.F."/>
            <person name="Baker D."/>
            <person name="Gharbi K."/>
            <person name="Hall N."/>
            <person name="Watson M."/>
            <person name="Adriaenssens E.M."/>
            <person name="Foster-Nyarko E."/>
            <person name="Jarju S."/>
            <person name="Secka A."/>
            <person name="Antonio M."/>
            <person name="Oren A."/>
            <person name="Chaudhuri R.R."/>
            <person name="La Ragione R."/>
            <person name="Hildebrand F."/>
            <person name="Pallen M.J."/>
        </authorList>
    </citation>
    <scope>NUCLEOTIDE SEQUENCE</scope>
    <source>
        <strain evidence="1">CHK183-6373</strain>
    </source>
</reference>
<reference evidence="1" key="1">
    <citation type="submission" date="2020-10" db="EMBL/GenBank/DDBJ databases">
        <authorList>
            <person name="Gilroy R."/>
        </authorList>
    </citation>
    <scope>NUCLEOTIDE SEQUENCE</scope>
    <source>
        <strain evidence="1">CHK183-6373</strain>
    </source>
</reference>
<feature type="non-terminal residue" evidence="1">
    <location>
        <position position="1"/>
    </location>
</feature>
<evidence type="ECO:0000313" key="1">
    <source>
        <dbReference type="EMBL" id="HIV27293.1"/>
    </source>
</evidence>
<dbReference type="EMBL" id="DVOT01000089">
    <property type="protein sequence ID" value="HIV27293.1"/>
    <property type="molecule type" value="Genomic_DNA"/>
</dbReference>
<proteinExistence type="predicted"/>
<dbReference type="AlphaFoldDB" id="A0A9D1P7W8"/>
<protein>
    <submittedName>
        <fullName evidence="1">Uncharacterized protein</fullName>
    </submittedName>
</protein>
<dbReference type="Proteomes" id="UP000886884">
    <property type="component" value="Unassembled WGS sequence"/>
</dbReference>
<gene>
    <name evidence="1" type="ORF">IAA64_04950</name>
</gene>
<sequence>SRVRGQITVGNTVMYVTGGLGATDAVKFPFRLFNTPEVSLLTLTGLLTDNMLIGG</sequence>
<accession>A0A9D1P7W8</accession>